<name>A0A9P7ESF2_9AGAM</name>
<dbReference type="Proteomes" id="UP000823399">
    <property type="component" value="Unassembled WGS sequence"/>
</dbReference>
<reference evidence="1" key="1">
    <citation type="journal article" date="2020" name="New Phytol.">
        <title>Comparative genomics reveals dynamic genome evolution in host specialist ectomycorrhizal fungi.</title>
        <authorList>
            <person name="Lofgren L.A."/>
            <person name="Nguyen N.H."/>
            <person name="Vilgalys R."/>
            <person name="Ruytinx J."/>
            <person name="Liao H.L."/>
            <person name="Branco S."/>
            <person name="Kuo A."/>
            <person name="LaButti K."/>
            <person name="Lipzen A."/>
            <person name="Andreopoulos W."/>
            <person name="Pangilinan J."/>
            <person name="Riley R."/>
            <person name="Hundley H."/>
            <person name="Na H."/>
            <person name="Barry K."/>
            <person name="Grigoriev I.V."/>
            <person name="Stajich J.E."/>
            <person name="Kennedy P.G."/>
        </authorList>
    </citation>
    <scope>NUCLEOTIDE SEQUENCE</scope>
    <source>
        <strain evidence="1">FC423</strain>
    </source>
</reference>
<evidence type="ECO:0000313" key="2">
    <source>
        <dbReference type="Proteomes" id="UP000823399"/>
    </source>
</evidence>
<evidence type="ECO:0000313" key="1">
    <source>
        <dbReference type="EMBL" id="KAG2088395.1"/>
    </source>
</evidence>
<dbReference type="OrthoDB" id="2658103at2759"/>
<dbReference type="EMBL" id="JABBWM010000122">
    <property type="protein sequence ID" value="KAG2088395.1"/>
    <property type="molecule type" value="Genomic_DNA"/>
</dbReference>
<proteinExistence type="predicted"/>
<protein>
    <submittedName>
        <fullName evidence="1">Uncharacterized protein</fullName>
    </submittedName>
</protein>
<keyword evidence="2" id="KW-1185">Reference proteome</keyword>
<comment type="caution">
    <text evidence="1">The sequence shown here is derived from an EMBL/GenBank/DDBJ whole genome shotgun (WGS) entry which is preliminary data.</text>
</comment>
<gene>
    <name evidence="1" type="ORF">F5147DRAFT_560625</name>
</gene>
<accession>A0A9P7ESF2</accession>
<feature type="non-terminal residue" evidence="1">
    <location>
        <position position="1"/>
    </location>
</feature>
<sequence length="209" mass="22871">ERRGTTHLVHSWPAQGRPAAKFGMTPSVDMVGKSSVQAQAVLWYYQASAGVAQALAGIFSVCFPKFYLKYQRAFEAGVWLTSDPGPWLGRAVVFKLQVYLHRDGLDAGPCACFPMGLFTGGEAYFPDIQAKLAYRPGDVLIFMSGALYHCVGQWCAPPVTEEMLQKGISTGRVSTVFFSPQSSLDALEGKPPLWARRTMGGKVCDAYEF</sequence>
<organism evidence="1 2">
    <name type="scientific">Suillus discolor</name>
    <dbReference type="NCBI Taxonomy" id="1912936"/>
    <lineage>
        <taxon>Eukaryota</taxon>
        <taxon>Fungi</taxon>
        <taxon>Dikarya</taxon>
        <taxon>Basidiomycota</taxon>
        <taxon>Agaricomycotina</taxon>
        <taxon>Agaricomycetes</taxon>
        <taxon>Agaricomycetidae</taxon>
        <taxon>Boletales</taxon>
        <taxon>Suillineae</taxon>
        <taxon>Suillaceae</taxon>
        <taxon>Suillus</taxon>
    </lineage>
</organism>
<dbReference type="RefSeq" id="XP_041285531.1">
    <property type="nucleotide sequence ID" value="XM_041430583.1"/>
</dbReference>
<dbReference type="Gene3D" id="3.60.130.30">
    <property type="match status" value="1"/>
</dbReference>
<dbReference type="AlphaFoldDB" id="A0A9P7ESF2"/>
<dbReference type="GeneID" id="64692842"/>
<feature type="non-terminal residue" evidence="1">
    <location>
        <position position="209"/>
    </location>
</feature>